<gene>
    <name evidence="2" type="ORF">HF519_22995</name>
</gene>
<sequence>MAEYQYRCPVCGPWSARLPMGTAEAARECPGCGRSSARRYTAPALNRMPATQARLRLREEASRDAPEVVTAVPPAVRRRPVVSDPRRATLPRP</sequence>
<dbReference type="SMART" id="SM00834">
    <property type="entry name" value="CxxC_CXXC_SSSS"/>
    <property type="match status" value="1"/>
</dbReference>
<proteinExistence type="predicted"/>
<evidence type="ECO:0000259" key="1">
    <source>
        <dbReference type="SMART" id="SM00834"/>
    </source>
</evidence>
<accession>A0A848DPF1</accession>
<dbReference type="NCBIfam" id="TIGR02605">
    <property type="entry name" value="CxxC_CxxC_SSSS"/>
    <property type="match status" value="1"/>
</dbReference>
<protein>
    <submittedName>
        <fullName evidence="2">Zinc ribbon domain-containing protein</fullName>
    </submittedName>
</protein>
<dbReference type="Proteomes" id="UP000586918">
    <property type="component" value="Unassembled WGS sequence"/>
</dbReference>
<evidence type="ECO:0000313" key="3">
    <source>
        <dbReference type="Proteomes" id="UP000586918"/>
    </source>
</evidence>
<evidence type="ECO:0000313" key="2">
    <source>
        <dbReference type="EMBL" id="NMH94393.1"/>
    </source>
</evidence>
<dbReference type="EMBL" id="JAAXKZ010000108">
    <property type="protein sequence ID" value="NMH94393.1"/>
    <property type="molecule type" value="Genomic_DNA"/>
</dbReference>
<organism evidence="2 3">
    <name type="scientific">Pseudonocardia bannensis</name>
    <dbReference type="NCBI Taxonomy" id="630973"/>
    <lineage>
        <taxon>Bacteria</taxon>
        <taxon>Bacillati</taxon>
        <taxon>Actinomycetota</taxon>
        <taxon>Actinomycetes</taxon>
        <taxon>Pseudonocardiales</taxon>
        <taxon>Pseudonocardiaceae</taxon>
        <taxon>Pseudonocardia</taxon>
    </lineage>
</organism>
<name>A0A848DPF1_9PSEU</name>
<comment type="caution">
    <text evidence="2">The sequence shown here is derived from an EMBL/GenBank/DDBJ whole genome shotgun (WGS) entry which is preliminary data.</text>
</comment>
<reference evidence="2 3" key="1">
    <citation type="submission" date="2020-04" db="EMBL/GenBank/DDBJ databases">
        <authorList>
            <person name="Klaysubun C."/>
            <person name="Duangmal K."/>
            <person name="Lipun K."/>
        </authorList>
    </citation>
    <scope>NUCLEOTIDE SEQUENCE [LARGE SCALE GENOMIC DNA]</scope>
    <source>
        <strain evidence="2 3">DSM 45300</strain>
    </source>
</reference>
<dbReference type="InterPro" id="IPR013429">
    <property type="entry name" value="Regulatory_FmdB_Zinc_ribbon"/>
</dbReference>
<dbReference type="RefSeq" id="WP_169415080.1">
    <property type="nucleotide sequence ID" value="NZ_JAAXKZ010000108.1"/>
</dbReference>
<keyword evidence="3" id="KW-1185">Reference proteome</keyword>
<dbReference type="AlphaFoldDB" id="A0A848DPF1"/>
<feature type="domain" description="Putative regulatory protein FmdB zinc ribbon" evidence="1">
    <location>
        <begin position="1"/>
        <end position="41"/>
    </location>
</feature>